<evidence type="ECO:0000313" key="3">
    <source>
        <dbReference type="EMBL" id="RLU25376.1"/>
    </source>
</evidence>
<feature type="region of interest" description="Disordered" evidence="2">
    <location>
        <begin position="275"/>
        <end position="295"/>
    </location>
</feature>
<dbReference type="EMBL" id="QOIP01000002">
    <property type="protein sequence ID" value="RLU25376.1"/>
    <property type="molecule type" value="Genomic_DNA"/>
</dbReference>
<name>A0A3L8DYE9_OOCBI</name>
<gene>
    <name evidence="3" type="ORF">DMN91_001532</name>
</gene>
<evidence type="ECO:0000256" key="2">
    <source>
        <dbReference type="SAM" id="MobiDB-lite"/>
    </source>
</evidence>
<feature type="compositionally biased region" description="Polar residues" evidence="2">
    <location>
        <begin position="46"/>
        <end position="57"/>
    </location>
</feature>
<protein>
    <submittedName>
        <fullName evidence="3">Uncharacterized protein</fullName>
    </submittedName>
</protein>
<dbReference type="Proteomes" id="UP000279307">
    <property type="component" value="Chromosome 2"/>
</dbReference>
<reference evidence="3 4" key="1">
    <citation type="journal article" date="2018" name="Genome Res.">
        <title>The genomic architecture and molecular evolution of ant odorant receptors.</title>
        <authorList>
            <person name="McKenzie S.K."/>
            <person name="Kronauer D.J.C."/>
        </authorList>
    </citation>
    <scope>NUCLEOTIDE SEQUENCE [LARGE SCALE GENOMIC DNA]</scope>
    <source>
        <strain evidence="3">Clonal line C1</strain>
    </source>
</reference>
<feature type="compositionally biased region" description="Basic and acidic residues" evidence="2">
    <location>
        <begin position="275"/>
        <end position="293"/>
    </location>
</feature>
<dbReference type="AlphaFoldDB" id="A0A3L8DYE9"/>
<feature type="compositionally biased region" description="Basic and acidic residues" evidence="2">
    <location>
        <begin position="58"/>
        <end position="80"/>
    </location>
</feature>
<feature type="region of interest" description="Disordered" evidence="2">
    <location>
        <begin position="1"/>
        <end position="80"/>
    </location>
</feature>
<proteinExistence type="predicted"/>
<organism evidence="3 4">
    <name type="scientific">Ooceraea biroi</name>
    <name type="common">Clonal raider ant</name>
    <name type="synonym">Cerapachys biroi</name>
    <dbReference type="NCBI Taxonomy" id="2015173"/>
    <lineage>
        <taxon>Eukaryota</taxon>
        <taxon>Metazoa</taxon>
        <taxon>Ecdysozoa</taxon>
        <taxon>Arthropoda</taxon>
        <taxon>Hexapoda</taxon>
        <taxon>Insecta</taxon>
        <taxon>Pterygota</taxon>
        <taxon>Neoptera</taxon>
        <taxon>Endopterygota</taxon>
        <taxon>Hymenoptera</taxon>
        <taxon>Apocrita</taxon>
        <taxon>Aculeata</taxon>
        <taxon>Formicoidea</taxon>
        <taxon>Formicidae</taxon>
        <taxon>Dorylinae</taxon>
        <taxon>Ooceraea</taxon>
    </lineage>
</organism>
<accession>A0A3L8DYE9</accession>
<sequence>MEENRTTEETRLIPRMDEAAFGQESDGCRRSPRQQSDWQGEGCSAGLSTNVAASATTPRDDDMARSTDDESEKEKERKLSKVEELTRTLRPVAVMKSNIDEIAASVLEKMAVVDRVARTSNNLKGSNVKVLRDVVREVRVATAVLLERAKDVDKEENRLLRKEIAALKKEMAELRKEVRSPSWKDRIEANTNNIVERRDEQEGGNESVEEGLDRGEGDVGLGHRSFSPVVEGAGIAPPPFVMNEEVIERTIIDRVEKLIDKKVTELLAISGNREEVNVGDEDRKEQDRTQVQRKDKKVTRIAGIPKRIREGRSAAITIQISEESDGATYAEALKKAKGGIDIEKVGINNIRVKKSVTGGRILEIGGERAKEKAEELTSKLREVLEDSRIKVRRIQRKMEVQIWRLDDATTEEEVKKEIAKVGGCLEEDVDCGRIKRTAKGLGSL</sequence>
<keyword evidence="1" id="KW-0175">Coiled coil</keyword>
<comment type="caution">
    <text evidence="3">The sequence shown here is derived from an EMBL/GenBank/DDBJ whole genome shotgun (WGS) entry which is preliminary data.</text>
</comment>
<dbReference type="OrthoDB" id="7554581at2759"/>
<feature type="compositionally biased region" description="Basic and acidic residues" evidence="2">
    <location>
        <begin position="1"/>
        <end position="18"/>
    </location>
</feature>
<feature type="coiled-coil region" evidence="1">
    <location>
        <begin position="150"/>
        <end position="177"/>
    </location>
</feature>
<evidence type="ECO:0000313" key="4">
    <source>
        <dbReference type="Proteomes" id="UP000279307"/>
    </source>
</evidence>
<feature type="region of interest" description="Disordered" evidence="2">
    <location>
        <begin position="190"/>
        <end position="221"/>
    </location>
</feature>
<evidence type="ECO:0000256" key="1">
    <source>
        <dbReference type="SAM" id="Coils"/>
    </source>
</evidence>